<dbReference type="SUPFAM" id="SSF53041">
    <property type="entry name" value="Resolvase-like"/>
    <property type="match status" value="1"/>
</dbReference>
<dbReference type="EMBL" id="JACVVX010000001">
    <property type="protein sequence ID" value="MBD0413169.1"/>
    <property type="molecule type" value="Genomic_DNA"/>
</dbReference>
<dbReference type="InterPro" id="IPR006119">
    <property type="entry name" value="Resolv_N"/>
</dbReference>
<dbReference type="Proteomes" id="UP000643405">
    <property type="component" value="Unassembled WGS sequence"/>
</dbReference>
<dbReference type="GO" id="GO:0000150">
    <property type="term" value="F:DNA strand exchange activity"/>
    <property type="evidence" value="ECO:0007669"/>
    <property type="project" value="InterPro"/>
</dbReference>
<dbReference type="InterPro" id="IPR036162">
    <property type="entry name" value="Resolvase-like_N_sf"/>
</dbReference>
<proteinExistence type="predicted"/>
<dbReference type="GO" id="GO:0003677">
    <property type="term" value="F:DNA binding"/>
    <property type="evidence" value="ECO:0007669"/>
    <property type="project" value="InterPro"/>
</dbReference>
<accession>A0A8J6TX31</accession>
<reference evidence="2" key="1">
    <citation type="submission" date="2020-09" db="EMBL/GenBank/DDBJ databases">
        <title>Genome seq and assembly of Tianweitania sp.</title>
        <authorList>
            <person name="Chhetri G."/>
        </authorList>
    </citation>
    <scope>NUCLEOTIDE SEQUENCE</scope>
    <source>
        <strain evidence="2">Rool2</strain>
    </source>
</reference>
<dbReference type="PROSITE" id="PS51736">
    <property type="entry name" value="RECOMBINASES_3"/>
    <property type="match status" value="1"/>
</dbReference>
<sequence length="65" mass="7139">MERPALQRPLADIEAGQIDVIVVYKIDRLTRSLMDFARMVDILIAMASPSSPSPSSSTPPLRWAG</sequence>
<evidence type="ECO:0000313" key="2">
    <source>
        <dbReference type="EMBL" id="MBD0413169.1"/>
    </source>
</evidence>
<dbReference type="Gene3D" id="3.40.50.1390">
    <property type="entry name" value="Resolvase, N-terminal catalytic domain"/>
    <property type="match status" value="1"/>
</dbReference>
<organism evidence="2 3">
    <name type="scientific">Oryzicola mucosus</name>
    <dbReference type="NCBI Taxonomy" id="2767425"/>
    <lineage>
        <taxon>Bacteria</taxon>
        <taxon>Pseudomonadati</taxon>
        <taxon>Pseudomonadota</taxon>
        <taxon>Alphaproteobacteria</taxon>
        <taxon>Hyphomicrobiales</taxon>
        <taxon>Phyllobacteriaceae</taxon>
        <taxon>Oryzicola</taxon>
    </lineage>
</organism>
<dbReference type="Pfam" id="PF00239">
    <property type="entry name" value="Resolvase"/>
    <property type="match status" value="1"/>
</dbReference>
<gene>
    <name evidence="2" type="ORF">ICI42_00680</name>
</gene>
<comment type="caution">
    <text evidence="2">The sequence shown here is derived from an EMBL/GenBank/DDBJ whole genome shotgun (WGS) entry which is preliminary data.</text>
</comment>
<protein>
    <submittedName>
        <fullName evidence="2">Recombinase family protein</fullName>
    </submittedName>
</protein>
<evidence type="ECO:0000259" key="1">
    <source>
        <dbReference type="PROSITE" id="PS51736"/>
    </source>
</evidence>
<feature type="domain" description="Resolvase/invertase-type recombinase catalytic" evidence="1">
    <location>
        <begin position="1"/>
        <end position="65"/>
    </location>
</feature>
<keyword evidence="3" id="KW-1185">Reference proteome</keyword>
<name>A0A8J6TX31_9HYPH</name>
<evidence type="ECO:0000313" key="3">
    <source>
        <dbReference type="Proteomes" id="UP000643405"/>
    </source>
</evidence>
<dbReference type="AlphaFoldDB" id="A0A8J6TX31"/>